<sequence>MKVVFMGTPEFAVPSLQALIDNFKVEAVLTQPDKPKGRGKKLSMSPIKEMALKYDIPVYQPKSLRKDEEVKQIIKDIKPDFIVVVAFGQILTKEVLDIPKYGCINLHASLLPKYRGAAPLNWAIINGENKSGNTTMLMDVGLDTGDMLLVDEVDIEDNMTAGELHDVLMERGGNLLIETLNKLSKNEITPIKQGETTSMYASMLNKEMAKINWNQDAKKIHDFIRGLNPWPVSYTYYEDKMMKIYSSQVIDKECNDTPGKILEVSKDGIKVACGKDILLIKSIQFPGKKAMNVGEYIKGNSINIDVILTD</sequence>
<dbReference type="SUPFAM" id="SSF53328">
    <property type="entry name" value="Formyltransferase"/>
    <property type="match status" value="1"/>
</dbReference>
<evidence type="ECO:0000313" key="12">
    <source>
        <dbReference type="Proteomes" id="UP001224418"/>
    </source>
</evidence>
<comment type="similarity">
    <text evidence="2 8">Belongs to the Fmt family.</text>
</comment>
<comment type="catalytic activity">
    <reaction evidence="7 8">
        <text>L-methionyl-tRNA(fMet) + (6R)-10-formyltetrahydrofolate = N-formyl-L-methionyl-tRNA(fMet) + (6S)-5,6,7,8-tetrahydrofolate + H(+)</text>
        <dbReference type="Rhea" id="RHEA:24380"/>
        <dbReference type="Rhea" id="RHEA-COMP:9952"/>
        <dbReference type="Rhea" id="RHEA-COMP:9953"/>
        <dbReference type="ChEBI" id="CHEBI:15378"/>
        <dbReference type="ChEBI" id="CHEBI:57453"/>
        <dbReference type="ChEBI" id="CHEBI:78530"/>
        <dbReference type="ChEBI" id="CHEBI:78844"/>
        <dbReference type="ChEBI" id="CHEBI:195366"/>
        <dbReference type="EC" id="2.1.2.9"/>
    </reaction>
</comment>
<dbReference type="PROSITE" id="PS00373">
    <property type="entry name" value="GART"/>
    <property type="match status" value="1"/>
</dbReference>
<evidence type="ECO:0000256" key="1">
    <source>
        <dbReference type="ARBA" id="ARBA00002606"/>
    </source>
</evidence>
<dbReference type="CDD" id="cd08646">
    <property type="entry name" value="FMT_core_Met-tRNA-FMT_N"/>
    <property type="match status" value="1"/>
</dbReference>
<accession>A0ABU0JST2</accession>
<dbReference type="SUPFAM" id="SSF50486">
    <property type="entry name" value="FMT C-terminal domain-like"/>
    <property type="match status" value="1"/>
</dbReference>
<dbReference type="GO" id="GO:0004479">
    <property type="term" value="F:methionyl-tRNA formyltransferase activity"/>
    <property type="evidence" value="ECO:0007669"/>
    <property type="project" value="UniProtKB-EC"/>
</dbReference>
<proteinExistence type="inferred from homology"/>
<evidence type="ECO:0000259" key="10">
    <source>
        <dbReference type="Pfam" id="PF02911"/>
    </source>
</evidence>
<feature type="domain" description="Formyl transferase C-terminal" evidence="10">
    <location>
        <begin position="204"/>
        <end position="300"/>
    </location>
</feature>
<dbReference type="HAMAP" id="MF_00182">
    <property type="entry name" value="Formyl_trans"/>
    <property type="match status" value="1"/>
</dbReference>
<keyword evidence="5 8" id="KW-0808">Transferase</keyword>
<evidence type="ECO:0000259" key="9">
    <source>
        <dbReference type="Pfam" id="PF00551"/>
    </source>
</evidence>
<dbReference type="InterPro" id="IPR036477">
    <property type="entry name" value="Formyl_transf_N_sf"/>
</dbReference>
<keyword evidence="6 8" id="KW-0648">Protein biosynthesis</keyword>
<dbReference type="Pfam" id="PF00551">
    <property type="entry name" value="Formyl_trans_N"/>
    <property type="match status" value="1"/>
</dbReference>
<evidence type="ECO:0000313" key="11">
    <source>
        <dbReference type="EMBL" id="MDQ0478992.1"/>
    </source>
</evidence>
<dbReference type="InterPro" id="IPR005793">
    <property type="entry name" value="Formyl_trans_C"/>
</dbReference>
<dbReference type="InterPro" id="IPR002376">
    <property type="entry name" value="Formyl_transf_N"/>
</dbReference>
<keyword evidence="12" id="KW-1185">Reference proteome</keyword>
<dbReference type="RefSeq" id="WP_307355136.1">
    <property type="nucleotide sequence ID" value="NZ_BAAACJ010000041.1"/>
</dbReference>
<dbReference type="Pfam" id="PF02911">
    <property type="entry name" value="Formyl_trans_C"/>
    <property type="match status" value="1"/>
</dbReference>
<dbReference type="Gene3D" id="3.40.50.170">
    <property type="entry name" value="Formyl transferase, N-terminal domain"/>
    <property type="match status" value="1"/>
</dbReference>
<evidence type="ECO:0000256" key="6">
    <source>
        <dbReference type="ARBA" id="ARBA00022917"/>
    </source>
</evidence>
<feature type="domain" description="Formyl transferase N-terminal" evidence="9">
    <location>
        <begin position="1"/>
        <end position="180"/>
    </location>
</feature>
<dbReference type="InterPro" id="IPR037022">
    <property type="entry name" value="Formyl_trans_C_sf"/>
</dbReference>
<dbReference type="InterPro" id="IPR011034">
    <property type="entry name" value="Formyl_transferase-like_C_sf"/>
</dbReference>
<dbReference type="NCBIfam" id="TIGR00460">
    <property type="entry name" value="fmt"/>
    <property type="match status" value="1"/>
</dbReference>
<dbReference type="EC" id="2.1.2.9" evidence="3 8"/>
<dbReference type="InterPro" id="IPR001555">
    <property type="entry name" value="GART_AS"/>
</dbReference>
<comment type="caution">
    <text evidence="11">The sequence shown here is derived from an EMBL/GenBank/DDBJ whole genome shotgun (WGS) entry which is preliminary data.</text>
</comment>
<evidence type="ECO:0000256" key="4">
    <source>
        <dbReference type="ARBA" id="ARBA00016014"/>
    </source>
</evidence>
<organism evidence="11 12">
    <name type="scientific">Hathewaya limosa</name>
    <name type="common">Clostridium limosum</name>
    <dbReference type="NCBI Taxonomy" id="1536"/>
    <lineage>
        <taxon>Bacteria</taxon>
        <taxon>Bacillati</taxon>
        <taxon>Bacillota</taxon>
        <taxon>Clostridia</taxon>
        <taxon>Eubacteriales</taxon>
        <taxon>Clostridiaceae</taxon>
        <taxon>Hathewaya</taxon>
    </lineage>
</organism>
<dbReference type="PANTHER" id="PTHR11138">
    <property type="entry name" value="METHIONYL-TRNA FORMYLTRANSFERASE"/>
    <property type="match status" value="1"/>
</dbReference>
<evidence type="ECO:0000256" key="7">
    <source>
        <dbReference type="ARBA" id="ARBA00048558"/>
    </source>
</evidence>
<evidence type="ECO:0000256" key="2">
    <source>
        <dbReference type="ARBA" id="ARBA00010699"/>
    </source>
</evidence>
<evidence type="ECO:0000256" key="3">
    <source>
        <dbReference type="ARBA" id="ARBA00012261"/>
    </source>
</evidence>
<dbReference type="InterPro" id="IPR041711">
    <property type="entry name" value="Met-tRNA-FMT_N"/>
</dbReference>
<dbReference type="PANTHER" id="PTHR11138:SF5">
    <property type="entry name" value="METHIONYL-TRNA FORMYLTRANSFERASE, MITOCHONDRIAL"/>
    <property type="match status" value="1"/>
</dbReference>
<dbReference type="Gene3D" id="3.10.25.10">
    <property type="entry name" value="Formyl transferase, C-terminal domain"/>
    <property type="match status" value="1"/>
</dbReference>
<dbReference type="InterPro" id="IPR005794">
    <property type="entry name" value="Fmt"/>
</dbReference>
<feature type="binding site" evidence="8">
    <location>
        <begin position="109"/>
        <end position="112"/>
    </location>
    <ligand>
        <name>(6S)-5,6,7,8-tetrahydrofolate</name>
        <dbReference type="ChEBI" id="CHEBI:57453"/>
    </ligand>
</feature>
<dbReference type="CDD" id="cd08704">
    <property type="entry name" value="Met_tRNA_FMT_C"/>
    <property type="match status" value="1"/>
</dbReference>
<gene>
    <name evidence="8" type="primary">fmt</name>
    <name evidence="11" type="ORF">QOZ93_000720</name>
</gene>
<dbReference type="EMBL" id="JAUSWN010000004">
    <property type="protein sequence ID" value="MDQ0478992.1"/>
    <property type="molecule type" value="Genomic_DNA"/>
</dbReference>
<protein>
    <recommendedName>
        <fullName evidence="4 8">Methionyl-tRNA formyltransferase</fullName>
        <ecNumber evidence="3 8">2.1.2.9</ecNumber>
    </recommendedName>
</protein>
<reference evidence="11 12" key="1">
    <citation type="submission" date="2023-07" db="EMBL/GenBank/DDBJ databases">
        <title>Genomic Encyclopedia of Type Strains, Phase IV (KMG-IV): sequencing the most valuable type-strain genomes for metagenomic binning, comparative biology and taxonomic classification.</title>
        <authorList>
            <person name="Goeker M."/>
        </authorList>
    </citation>
    <scope>NUCLEOTIDE SEQUENCE [LARGE SCALE GENOMIC DNA]</scope>
    <source>
        <strain evidence="11 12">DSM 1400</strain>
    </source>
</reference>
<dbReference type="InterPro" id="IPR044135">
    <property type="entry name" value="Met-tRNA-FMT_C"/>
</dbReference>
<name>A0ABU0JST2_HATLI</name>
<evidence type="ECO:0000256" key="8">
    <source>
        <dbReference type="HAMAP-Rule" id="MF_00182"/>
    </source>
</evidence>
<evidence type="ECO:0000256" key="5">
    <source>
        <dbReference type="ARBA" id="ARBA00022679"/>
    </source>
</evidence>
<dbReference type="Proteomes" id="UP001224418">
    <property type="component" value="Unassembled WGS sequence"/>
</dbReference>
<comment type="function">
    <text evidence="1 8">Attaches a formyl group to the free amino group of methionyl-tRNA(fMet). The formyl group appears to play a dual role in the initiator identity of N-formylmethionyl-tRNA by promoting its recognition by IF2 and preventing the misappropriation of this tRNA by the elongation apparatus.</text>
</comment>